<dbReference type="InterPro" id="IPR048289">
    <property type="entry name" value="RRM2_NsCP33-like"/>
</dbReference>
<keyword evidence="4" id="KW-0507">mRNA processing</keyword>
<dbReference type="InterPro" id="IPR035979">
    <property type="entry name" value="RBD_domain_sf"/>
</dbReference>
<feature type="region of interest" description="Disordered" evidence="9">
    <location>
        <begin position="79"/>
        <end position="103"/>
    </location>
</feature>
<evidence type="ECO:0000259" key="10">
    <source>
        <dbReference type="PROSITE" id="PS50102"/>
    </source>
</evidence>
<dbReference type="Pfam" id="PF00076">
    <property type="entry name" value="RRM_1"/>
    <property type="match status" value="2"/>
</dbReference>
<evidence type="ECO:0000313" key="11">
    <source>
        <dbReference type="EMBL" id="CAK9267889.1"/>
    </source>
</evidence>
<organism evidence="11 12">
    <name type="scientific">Sphagnum jensenii</name>
    <dbReference type="NCBI Taxonomy" id="128206"/>
    <lineage>
        <taxon>Eukaryota</taxon>
        <taxon>Viridiplantae</taxon>
        <taxon>Streptophyta</taxon>
        <taxon>Embryophyta</taxon>
        <taxon>Bryophyta</taxon>
        <taxon>Sphagnophytina</taxon>
        <taxon>Sphagnopsida</taxon>
        <taxon>Sphagnales</taxon>
        <taxon>Sphagnaceae</taxon>
        <taxon>Sphagnum</taxon>
    </lineage>
</organism>
<dbReference type="InterPro" id="IPR012677">
    <property type="entry name" value="Nucleotide-bd_a/b_plait_sf"/>
</dbReference>
<dbReference type="PROSITE" id="PS50102">
    <property type="entry name" value="RRM"/>
    <property type="match status" value="2"/>
</dbReference>
<evidence type="ECO:0000256" key="3">
    <source>
        <dbReference type="ARBA" id="ARBA00022640"/>
    </source>
</evidence>
<keyword evidence="7" id="KW-0687">Ribonucleoprotein</keyword>
<keyword evidence="5" id="KW-0677">Repeat</keyword>
<dbReference type="PANTHER" id="PTHR48025:SF1">
    <property type="entry name" value="RRM DOMAIN-CONTAINING PROTEIN"/>
    <property type="match status" value="1"/>
</dbReference>
<evidence type="ECO:0000256" key="6">
    <source>
        <dbReference type="ARBA" id="ARBA00022884"/>
    </source>
</evidence>
<name>A0ABP0WLZ1_9BRYO</name>
<evidence type="ECO:0000256" key="2">
    <source>
        <dbReference type="ARBA" id="ARBA00022528"/>
    </source>
</evidence>
<dbReference type="Gene3D" id="3.30.70.330">
    <property type="match status" value="2"/>
</dbReference>
<dbReference type="PANTHER" id="PTHR48025">
    <property type="entry name" value="OS02G0815200 PROTEIN"/>
    <property type="match status" value="1"/>
</dbReference>
<dbReference type="InterPro" id="IPR000504">
    <property type="entry name" value="RRM_dom"/>
</dbReference>
<evidence type="ECO:0000313" key="12">
    <source>
        <dbReference type="Proteomes" id="UP001497444"/>
    </source>
</evidence>
<keyword evidence="3" id="KW-0934">Plastid</keyword>
<dbReference type="InterPro" id="IPR050502">
    <property type="entry name" value="Euk_RNA-bind_prot"/>
</dbReference>
<feature type="compositionally biased region" description="Acidic residues" evidence="9">
    <location>
        <begin position="88"/>
        <end position="97"/>
    </location>
</feature>
<feature type="domain" description="RRM" evidence="10">
    <location>
        <begin position="227"/>
        <end position="305"/>
    </location>
</feature>
<feature type="domain" description="RRM" evidence="10">
    <location>
        <begin position="123"/>
        <end position="201"/>
    </location>
</feature>
<dbReference type="CDD" id="cd21608">
    <property type="entry name" value="RRM2_NsCP33_like"/>
    <property type="match status" value="1"/>
</dbReference>
<dbReference type="EMBL" id="OZ020097">
    <property type="protein sequence ID" value="CAK9267889.1"/>
    <property type="molecule type" value="Genomic_DNA"/>
</dbReference>
<gene>
    <name evidence="11" type="ORF">CSSPJE1EN1_LOCUS13367</name>
</gene>
<accession>A0ABP0WLZ1</accession>
<protein>
    <recommendedName>
        <fullName evidence="10">RRM domain-containing protein</fullName>
    </recommendedName>
</protein>
<proteinExistence type="predicted"/>
<evidence type="ECO:0000256" key="4">
    <source>
        <dbReference type="ARBA" id="ARBA00022664"/>
    </source>
</evidence>
<feature type="region of interest" description="Disordered" evidence="9">
    <location>
        <begin position="198"/>
        <end position="224"/>
    </location>
</feature>
<reference evidence="11 12" key="1">
    <citation type="submission" date="2024-02" db="EMBL/GenBank/DDBJ databases">
        <authorList>
            <consortium name="ELIXIR-Norway"/>
            <consortium name="Elixir Norway"/>
        </authorList>
    </citation>
    <scope>NUCLEOTIDE SEQUENCE [LARGE SCALE GENOMIC DNA]</scope>
</reference>
<evidence type="ECO:0000256" key="5">
    <source>
        <dbReference type="ARBA" id="ARBA00022737"/>
    </source>
</evidence>
<keyword evidence="12" id="KW-1185">Reference proteome</keyword>
<dbReference type="SMART" id="SM00360">
    <property type="entry name" value="RRM"/>
    <property type="match status" value="2"/>
</dbReference>
<evidence type="ECO:0000256" key="1">
    <source>
        <dbReference type="ARBA" id="ARBA00004229"/>
    </source>
</evidence>
<keyword evidence="2" id="KW-0150">Chloroplast</keyword>
<evidence type="ECO:0000256" key="8">
    <source>
        <dbReference type="PROSITE-ProRule" id="PRU00176"/>
    </source>
</evidence>
<dbReference type="SUPFAM" id="SSF54928">
    <property type="entry name" value="RNA-binding domain, RBD"/>
    <property type="match status" value="2"/>
</dbReference>
<evidence type="ECO:0000256" key="7">
    <source>
        <dbReference type="ARBA" id="ARBA00023274"/>
    </source>
</evidence>
<sequence>MATSCITFAVATGSCAVVSGRAEVKPAAKVNVDAVPMSVVVSRLSFNCCSSSSSSRRNSRRSLRSTTVSVYASEIDDEELASGGIEEPSGEGSDEELVSPVTTDADDPLNLNAIASPEVSEGSKLYVGNLPWTCDSQQLAEVFQDCGSVELVEVIYDRMTQRSRGFAFVTMSSVQDAMAAIEKLDGMDFGGRILKVNFPQAPSREPRTSSYNNSPPRREGGGYNNPNKLFVGNLSWNVDDITLETIFSDYGKVLDAKVISDRETGRSRGFGFVTLASADEVTEAINNLDGAEHDGRQLRVNLAGEKPPARGGY</sequence>
<dbReference type="Proteomes" id="UP001497444">
    <property type="component" value="Chromosome 2"/>
</dbReference>
<comment type="subcellular location">
    <subcellularLocation>
        <location evidence="1">Plastid</location>
        <location evidence="1">Chloroplast</location>
    </subcellularLocation>
</comment>
<keyword evidence="6 8" id="KW-0694">RNA-binding</keyword>
<evidence type="ECO:0000256" key="9">
    <source>
        <dbReference type="SAM" id="MobiDB-lite"/>
    </source>
</evidence>